<comment type="similarity">
    <text evidence="4 8">Belongs to the KdsA family.</text>
</comment>
<evidence type="ECO:0000256" key="7">
    <source>
        <dbReference type="ARBA" id="ARBA00049112"/>
    </source>
</evidence>
<dbReference type="UniPathway" id="UPA00030"/>
<dbReference type="HAMAP" id="MF_00056">
    <property type="entry name" value="KDO8P_synth"/>
    <property type="match status" value="1"/>
</dbReference>
<dbReference type="InterPro" id="IPR006218">
    <property type="entry name" value="DAHP1/KDSA"/>
</dbReference>
<dbReference type="InterPro" id="IPR013785">
    <property type="entry name" value="Aldolase_TIM"/>
</dbReference>
<dbReference type="Pfam" id="PF00793">
    <property type="entry name" value="DAHP_synth_1"/>
    <property type="match status" value="1"/>
</dbReference>
<evidence type="ECO:0000256" key="4">
    <source>
        <dbReference type="ARBA" id="ARBA00010499"/>
    </source>
</evidence>
<dbReference type="NCBIfam" id="NF003543">
    <property type="entry name" value="PRK05198.1"/>
    <property type="match status" value="1"/>
</dbReference>
<evidence type="ECO:0000256" key="3">
    <source>
        <dbReference type="ARBA" id="ARBA00004845"/>
    </source>
</evidence>
<dbReference type="EMBL" id="CP019633">
    <property type="protein sequence ID" value="AQQ08689.1"/>
    <property type="molecule type" value="Genomic_DNA"/>
</dbReference>
<comment type="pathway">
    <text evidence="2">Bacterial outer membrane biogenesis; lipopolysaccharide biosynthesis.</text>
</comment>
<dbReference type="STRING" id="1940790.L21SP3_00478"/>
<reference evidence="11" key="1">
    <citation type="submission" date="2017-02" db="EMBL/GenBank/DDBJ databases">
        <title>Comparative genomics and description of representatives of a novel lineage of planctomycetes thriving in anoxic sediments.</title>
        <authorList>
            <person name="Spring S."/>
            <person name="Bunk B."/>
            <person name="Sproer C."/>
            <person name="Klenk H.-P."/>
        </authorList>
    </citation>
    <scope>NUCLEOTIDE SEQUENCE [LARGE SCALE GENOMIC DNA]</scope>
    <source>
        <strain evidence="11">L21-RPul-D3</strain>
    </source>
</reference>
<keyword evidence="6 8" id="KW-0808">Transferase</keyword>
<evidence type="ECO:0000256" key="1">
    <source>
        <dbReference type="ARBA" id="ARBA00004496"/>
    </source>
</evidence>
<dbReference type="AlphaFoldDB" id="A0A1Q2HMD5"/>
<evidence type="ECO:0000256" key="5">
    <source>
        <dbReference type="ARBA" id="ARBA00022490"/>
    </source>
</evidence>
<accession>A0A1Q2HMD5</accession>
<protein>
    <recommendedName>
        <fullName evidence="8">2-dehydro-3-deoxyphosphooctonate aldolase</fullName>
        <ecNumber evidence="8">2.5.1.55</ecNumber>
    </recommendedName>
    <alternativeName>
        <fullName evidence="8">3-deoxy-D-manno-octulosonic acid 8-phosphate synthase</fullName>
    </alternativeName>
    <alternativeName>
        <fullName evidence="8">KDO-8-phosphate synthase</fullName>
        <shortName evidence="8">KDO 8-P synthase</shortName>
        <shortName evidence="8">KDOPS</shortName>
    </alternativeName>
    <alternativeName>
        <fullName evidence="8">Phospho-2-dehydro-3-deoxyoctonate aldolase</fullName>
    </alternativeName>
</protein>
<dbReference type="UniPathway" id="UPA00357">
    <property type="reaction ID" value="UER00474"/>
</dbReference>
<comment type="subcellular location">
    <subcellularLocation>
        <location evidence="1 8">Cytoplasm</location>
    </subcellularLocation>
</comment>
<evidence type="ECO:0000256" key="2">
    <source>
        <dbReference type="ARBA" id="ARBA00004756"/>
    </source>
</evidence>
<dbReference type="GO" id="GO:0008676">
    <property type="term" value="F:3-deoxy-8-phosphooctulonate synthase activity"/>
    <property type="evidence" value="ECO:0007669"/>
    <property type="project" value="UniProtKB-UniRule"/>
</dbReference>
<proteinExistence type="inferred from homology"/>
<keyword evidence="8" id="KW-0448">Lipopolysaccharide biosynthesis</keyword>
<dbReference type="GO" id="GO:0005737">
    <property type="term" value="C:cytoplasm"/>
    <property type="evidence" value="ECO:0007669"/>
    <property type="project" value="UniProtKB-SubCell"/>
</dbReference>
<name>A0A1Q2HMD5_9BACT</name>
<dbReference type="Gene3D" id="3.20.20.70">
    <property type="entry name" value="Aldolase class I"/>
    <property type="match status" value="1"/>
</dbReference>
<dbReference type="InterPro" id="IPR006269">
    <property type="entry name" value="KDO8P_synthase"/>
</dbReference>
<evidence type="ECO:0000313" key="11">
    <source>
        <dbReference type="Proteomes" id="UP000188273"/>
    </source>
</evidence>
<dbReference type="NCBIfam" id="TIGR01362">
    <property type="entry name" value="KDO8P_synth"/>
    <property type="match status" value="1"/>
</dbReference>
<dbReference type="GO" id="GO:0019294">
    <property type="term" value="P:keto-3-deoxy-D-manno-octulosonic acid biosynthetic process"/>
    <property type="evidence" value="ECO:0007669"/>
    <property type="project" value="UniProtKB-UniRule"/>
</dbReference>
<dbReference type="Proteomes" id="UP000188273">
    <property type="component" value="Chromosome"/>
</dbReference>
<comment type="pathway">
    <text evidence="3 8">Carbohydrate biosynthesis; 3-deoxy-D-manno-octulosonate biosynthesis; 3-deoxy-D-manno-octulosonate from D-ribulose 5-phosphate: step 2/3.</text>
</comment>
<keyword evidence="5 8" id="KW-0963">Cytoplasm</keyword>
<dbReference type="RefSeq" id="WP_077539168.1">
    <property type="nucleotide sequence ID" value="NZ_CP019633.1"/>
</dbReference>
<organism evidence="10 11">
    <name type="scientific">Sedimentisphaera cyanobacteriorum</name>
    <dbReference type="NCBI Taxonomy" id="1940790"/>
    <lineage>
        <taxon>Bacteria</taxon>
        <taxon>Pseudomonadati</taxon>
        <taxon>Planctomycetota</taxon>
        <taxon>Phycisphaerae</taxon>
        <taxon>Sedimentisphaerales</taxon>
        <taxon>Sedimentisphaeraceae</taxon>
        <taxon>Sedimentisphaera</taxon>
    </lineage>
</organism>
<dbReference type="EC" id="2.5.1.55" evidence="8"/>
<dbReference type="PANTHER" id="PTHR21057">
    <property type="entry name" value="PHOSPHO-2-DEHYDRO-3-DEOXYHEPTONATE ALDOLASE"/>
    <property type="match status" value="1"/>
</dbReference>
<dbReference type="SUPFAM" id="SSF51569">
    <property type="entry name" value="Aldolase"/>
    <property type="match status" value="1"/>
</dbReference>
<evidence type="ECO:0000256" key="6">
    <source>
        <dbReference type="ARBA" id="ARBA00022679"/>
    </source>
</evidence>
<evidence type="ECO:0000259" key="9">
    <source>
        <dbReference type="Pfam" id="PF00793"/>
    </source>
</evidence>
<keyword evidence="11" id="KW-1185">Reference proteome</keyword>
<evidence type="ECO:0000256" key="8">
    <source>
        <dbReference type="HAMAP-Rule" id="MF_00056"/>
    </source>
</evidence>
<dbReference type="KEGG" id="pbu:L21SP3_00478"/>
<evidence type="ECO:0000313" key="10">
    <source>
        <dbReference type="EMBL" id="AQQ08689.1"/>
    </source>
</evidence>
<gene>
    <name evidence="8 10" type="primary">kdsA</name>
    <name evidence="10" type="ORF">L21SP3_00478</name>
</gene>
<sequence>MSRFSIDGIPIGFQEDLFVFAGPCVIESRDLCFKVAEFLKGVSERLSAGIVFKASFDKANRSSITSFRGPGIDEGLRILQQVKEQFQLPVVTDIHLPSQAAQVGQVADCLQIPAFLCRQTDLLAAAAETGAAVNVKKGQFLSPWEMKNVVGKLKESGCEKIMLCERGTFFGYNRLVNDMTAIGEMQNLGCPVIFDATHSTQQPGGLGTSSAGAREKAPVLAASAVAAGANGLFFEIHPSPEEALCDSACMMRMSDFEKTLKRCRRIFDLIRRDDE</sequence>
<feature type="domain" description="DAHP synthetase I/KDSA" evidence="9">
    <location>
        <begin position="8"/>
        <end position="261"/>
    </location>
</feature>
<comment type="catalytic activity">
    <reaction evidence="7 8">
        <text>D-arabinose 5-phosphate + phosphoenolpyruvate + H2O = 3-deoxy-alpha-D-manno-2-octulosonate-8-phosphate + phosphate</text>
        <dbReference type="Rhea" id="RHEA:14053"/>
        <dbReference type="ChEBI" id="CHEBI:15377"/>
        <dbReference type="ChEBI" id="CHEBI:43474"/>
        <dbReference type="ChEBI" id="CHEBI:57693"/>
        <dbReference type="ChEBI" id="CHEBI:58702"/>
        <dbReference type="ChEBI" id="CHEBI:85985"/>
        <dbReference type="EC" id="2.5.1.55"/>
    </reaction>
</comment>